<keyword evidence="1" id="KW-0812">Transmembrane</keyword>
<keyword evidence="1" id="KW-0472">Membrane</keyword>
<keyword evidence="3" id="KW-1185">Reference proteome</keyword>
<feature type="transmembrane region" description="Helical" evidence="1">
    <location>
        <begin position="21"/>
        <end position="45"/>
    </location>
</feature>
<organism evidence="2 3">
    <name type="scientific">Bradyrhizobium jicamae</name>
    <dbReference type="NCBI Taxonomy" id="280332"/>
    <lineage>
        <taxon>Bacteria</taxon>
        <taxon>Pseudomonadati</taxon>
        <taxon>Pseudomonadota</taxon>
        <taxon>Alphaproteobacteria</taxon>
        <taxon>Hyphomicrobiales</taxon>
        <taxon>Nitrobacteraceae</taxon>
        <taxon>Bradyrhizobium</taxon>
    </lineage>
</organism>
<dbReference type="EMBL" id="JAFCJH010000012">
    <property type="protein sequence ID" value="MBR0796614.1"/>
    <property type="molecule type" value="Genomic_DNA"/>
</dbReference>
<name>A0ABS5FIV0_9BRAD</name>
<gene>
    <name evidence="2" type="ORF">JQ615_14555</name>
</gene>
<sequence length="83" mass="8608">MPDGSPPPVLPPRLPPPRSGCATAFMVLIGLILLLPGLCAIVFGVGSLSSSLRMEPVLVFLILLGLMVGFAGIMLIRAAIKGR</sequence>
<dbReference type="Proteomes" id="UP001315278">
    <property type="component" value="Unassembled WGS sequence"/>
</dbReference>
<evidence type="ECO:0000313" key="2">
    <source>
        <dbReference type="EMBL" id="MBR0796614.1"/>
    </source>
</evidence>
<evidence type="ECO:0000313" key="3">
    <source>
        <dbReference type="Proteomes" id="UP001315278"/>
    </source>
</evidence>
<protein>
    <submittedName>
        <fullName evidence="2">Uncharacterized protein</fullName>
    </submittedName>
</protein>
<keyword evidence="1" id="KW-1133">Transmembrane helix</keyword>
<comment type="caution">
    <text evidence="2">The sequence shown here is derived from an EMBL/GenBank/DDBJ whole genome shotgun (WGS) entry which is preliminary data.</text>
</comment>
<reference evidence="3" key="1">
    <citation type="journal article" date="2021" name="ISME J.">
        <title>Evolutionary origin and ecological implication of a unique nif island in free-living Bradyrhizobium lineages.</title>
        <authorList>
            <person name="Tao J."/>
        </authorList>
    </citation>
    <scope>NUCLEOTIDE SEQUENCE [LARGE SCALE GENOMIC DNA]</scope>
    <source>
        <strain evidence="3">SZCCT0434</strain>
    </source>
</reference>
<accession>A0ABS5FIV0</accession>
<feature type="transmembrane region" description="Helical" evidence="1">
    <location>
        <begin position="57"/>
        <end position="80"/>
    </location>
</feature>
<proteinExistence type="predicted"/>
<evidence type="ECO:0000256" key="1">
    <source>
        <dbReference type="SAM" id="Phobius"/>
    </source>
</evidence>